<evidence type="ECO:0008006" key="4">
    <source>
        <dbReference type="Google" id="ProtNLM"/>
    </source>
</evidence>
<gene>
    <name evidence="2" type="ORF">EDD61_11561</name>
</gene>
<keyword evidence="1" id="KW-1133">Transmembrane helix</keyword>
<evidence type="ECO:0000313" key="2">
    <source>
        <dbReference type="EMBL" id="TCU58262.1"/>
    </source>
</evidence>
<keyword evidence="1" id="KW-0812">Transmembrane</keyword>
<keyword evidence="1" id="KW-0472">Membrane</keyword>
<proteinExistence type="predicted"/>
<comment type="caution">
    <text evidence="2">The sequence shown here is derived from an EMBL/GenBank/DDBJ whole genome shotgun (WGS) entry which is preliminary data.</text>
</comment>
<dbReference type="AlphaFoldDB" id="A0A4R3T9G0"/>
<reference evidence="2 3" key="1">
    <citation type="submission" date="2019-03" db="EMBL/GenBank/DDBJ databases">
        <title>Genomic Encyclopedia of Type Strains, Phase IV (KMG-IV): sequencing the most valuable type-strain genomes for metagenomic binning, comparative biology and taxonomic classification.</title>
        <authorList>
            <person name="Goeker M."/>
        </authorList>
    </citation>
    <scope>NUCLEOTIDE SEQUENCE [LARGE SCALE GENOMIC DNA]</scope>
    <source>
        <strain evidence="2 3">DSM 29481</strain>
    </source>
</reference>
<dbReference type="EMBL" id="SMBP01000015">
    <property type="protein sequence ID" value="TCU58262.1"/>
    <property type="molecule type" value="Genomic_DNA"/>
</dbReference>
<feature type="transmembrane region" description="Helical" evidence="1">
    <location>
        <begin position="5"/>
        <end position="22"/>
    </location>
</feature>
<evidence type="ECO:0000256" key="1">
    <source>
        <dbReference type="SAM" id="Phobius"/>
    </source>
</evidence>
<keyword evidence="3" id="KW-1185">Reference proteome</keyword>
<accession>A0A4R3T9G0</accession>
<protein>
    <recommendedName>
        <fullName evidence="4">Cell shape-determining protein</fullName>
    </recommendedName>
</protein>
<sequence>MKKYMLFIIPVYLVYVFGYFYVVLPPLNWHAPEFWQFLIFTVGPILIITLIFSLTNQGMHAFDRLKGKFIKQTVHDATAKTSNWKTAAKLSAIALAIMIIFPFASSLISSKIFHAKEYANRIAVKDVKFKEIPEVDFKKTPIIDRDSSIRLGDKVMGNMSEWVSQFNVSDEYTQISYKDSVYRVTPLTYNGFIKYFKNKGNGIPAYITVDSTSGKTSLVKLKDLGLDGMKYVPSAMFNENLMRHLRFQHPTEIFGSPSFEIDEKGRPWYICSTYTYKGVGAKKSVTGAIFLDPITGESTKYDKGKIPTWADRIFPESLVINELDENGSLQGGYWNSVFGQNGVTLTSEGYNYLEKDGDIWLYSGITSANADESNLGFVLVNLRTHEAMKIATAGANETSAMKSAQSEVKNYGYESTFPLLINIKGNPVYLMSLKDNGLIKMYATVSAVDYQKVATVSSDEGLDALFKKTLNLLGTSSDNISAESMKTATIVVKSIEKLNVEGNTLYYIQAENNEIFKISFTTKYENQLVFLKPKDKLNITYVDTEGIKTIKEIK</sequence>
<dbReference type="RefSeq" id="WP_132225145.1">
    <property type="nucleotide sequence ID" value="NZ_JANKBG010000014.1"/>
</dbReference>
<dbReference type="Proteomes" id="UP000295773">
    <property type="component" value="Unassembled WGS sequence"/>
</dbReference>
<name>A0A4R3T9G0_9FIRM</name>
<organism evidence="2 3">
    <name type="scientific">Longicatena caecimuris</name>
    <dbReference type="NCBI Taxonomy" id="1796635"/>
    <lineage>
        <taxon>Bacteria</taxon>
        <taxon>Bacillati</taxon>
        <taxon>Bacillota</taxon>
        <taxon>Erysipelotrichia</taxon>
        <taxon>Erysipelotrichales</taxon>
        <taxon>Erysipelotrichaceae</taxon>
        <taxon>Longicatena</taxon>
    </lineage>
</organism>
<feature type="transmembrane region" description="Helical" evidence="1">
    <location>
        <begin position="34"/>
        <end position="54"/>
    </location>
</feature>
<feature type="transmembrane region" description="Helical" evidence="1">
    <location>
        <begin position="90"/>
        <end position="108"/>
    </location>
</feature>
<evidence type="ECO:0000313" key="3">
    <source>
        <dbReference type="Proteomes" id="UP000295773"/>
    </source>
</evidence>